<evidence type="ECO:0000313" key="4">
    <source>
        <dbReference type="Proteomes" id="UP001642540"/>
    </source>
</evidence>
<dbReference type="EMBL" id="CAXLJM020000160">
    <property type="protein sequence ID" value="CAL8143621.1"/>
    <property type="molecule type" value="Genomic_DNA"/>
</dbReference>
<feature type="region of interest" description="Disordered" evidence="1">
    <location>
        <begin position="1013"/>
        <end position="1034"/>
    </location>
</feature>
<dbReference type="Pfam" id="PF01927">
    <property type="entry name" value="Mut7-C"/>
    <property type="match status" value="1"/>
</dbReference>
<protein>
    <recommendedName>
        <fullName evidence="2">3'-5' exonuclease domain-containing protein</fullName>
    </recommendedName>
</protein>
<dbReference type="InterPro" id="IPR052408">
    <property type="entry name" value="Exonuclease_MUT-7-like"/>
</dbReference>
<reference evidence="3 4" key="1">
    <citation type="submission" date="2024-08" db="EMBL/GenBank/DDBJ databases">
        <authorList>
            <person name="Cucini C."/>
            <person name="Frati F."/>
        </authorList>
    </citation>
    <scope>NUCLEOTIDE SEQUENCE [LARGE SCALE GENOMIC DNA]</scope>
</reference>
<feature type="region of interest" description="Disordered" evidence="1">
    <location>
        <begin position="1"/>
        <end position="89"/>
    </location>
</feature>
<feature type="compositionally biased region" description="Polar residues" evidence="1">
    <location>
        <begin position="40"/>
        <end position="51"/>
    </location>
</feature>
<keyword evidence="4" id="KW-1185">Reference proteome</keyword>
<accession>A0ABP1S5Q6</accession>
<dbReference type="InterPro" id="IPR012337">
    <property type="entry name" value="RNaseH-like_sf"/>
</dbReference>
<evidence type="ECO:0000256" key="1">
    <source>
        <dbReference type="SAM" id="MobiDB-lite"/>
    </source>
</evidence>
<dbReference type="PANTHER" id="PTHR47765:SF2">
    <property type="entry name" value="EXONUCLEASE MUT-7 HOMOLOG"/>
    <property type="match status" value="1"/>
</dbReference>
<evidence type="ECO:0000259" key="2">
    <source>
        <dbReference type="SMART" id="SM00474"/>
    </source>
</evidence>
<dbReference type="Proteomes" id="UP001642540">
    <property type="component" value="Unassembled WGS sequence"/>
</dbReference>
<sequence>MASGRMCRPAGDSDSDSEDEYIYVNKVVPERGGSNGAGGQQPSSSQNLTWQNDDHFQIRGQRSDYNDPNSRHHPYSSNNHVNPAMNEGPRAPGRRQIILSKIPGFQNGRDKEWAVSISNKLKSCWEEVDEKGGHVKFSENLNAAFKTCEETNKNLLAFSLFLAVSSPDFAALQGRPQALAVITELKSYKEAHKSSTEYYTKDIQHLAFEAAISQKKPLEAIFDVFNLADPQRRMDFVPEIEKMCSENNFKEACLCAMYLKLHNQFDIHAFLIPLLLQDRFNVVEEYIKDSRDIQVNIVKFLDSCFDYGSSGVNSTLFAYVTERKIPGIKSEKLNPKPITKLVRRLITKFKIGNENCPNVGNRQRFGELRHLFSRRYEKQDMNGESFEELINQIAEGNEKSKDDVLTHFMYYADYEAAARFVVTHKLFDDPICSHVGILPLIPEPHKSALMEKNQKNQCEDESWEEETGDKMRNQTTPHYVPVDSNLQEEESWETPSDAIGSCVIEESKKNFYIYPLPHESIHMVGEVAKLMEFCQHINGKASLAVGENYVVSGFDSEWKPIMSKLQGAALLQIAFESDTFIVDIMSLKQNTTEDRSHWTTLRKSYFENERIMKLGFDIRNDVKMLIDTVPEWREMNQTWKSLVDLSNLKAVIMKEDPSFFEKSAEVPGDESGLSELVYRCLGKSLSKAEQMSDWEKRPLRESQLLYAAGDAYCLIEVYKTLVEQKVECRADLAKFIKTSLKGSSSTTAPRKRRAPSEIVLELMSKLQKENENANGNAAQADDTMGEIHDSSSIKLVCDNMFQGLGRHLRAIGFNTVILDNSQPHSECAYHALYGRHVITKGVAFNEIIHSIPETSTYLVYHVKSEMIVDQLQEICNHFGILLAPSELFTICQRCNTKEFIQVSPTTMLKLIDFVGSRFSKTKYANGLDATKDKIPDDMILSSGSTINRTWELINERVIKVGIDGRTVVTTTGVPIEVHKLPTALAHLVNWYYVCNGCGKCYWESTSLEEGLKSSFNEERRSGEESESSVKTEQI</sequence>
<dbReference type="PANTHER" id="PTHR47765">
    <property type="entry name" value="3'-5' EXONUCLEASE DOMAIN-CONTAINING PROTEIN"/>
    <property type="match status" value="1"/>
</dbReference>
<comment type="caution">
    <text evidence="3">The sequence shown here is derived from an EMBL/GenBank/DDBJ whole genome shotgun (WGS) entry which is preliminary data.</text>
</comment>
<dbReference type="InterPro" id="IPR036397">
    <property type="entry name" value="RNaseH_sf"/>
</dbReference>
<dbReference type="InterPro" id="IPR002782">
    <property type="entry name" value="Mut7-C_RNAse_dom"/>
</dbReference>
<gene>
    <name evidence="3" type="ORF">ODALV1_LOCUS29751</name>
</gene>
<dbReference type="Gene3D" id="3.30.420.10">
    <property type="entry name" value="Ribonuclease H-like superfamily/Ribonuclease H"/>
    <property type="match status" value="1"/>
</dbReference>
<name>A0ABP1S5Q6_9HEXA</name>
<dbReference type="SUPFAM" id="SSF53098">
    <property type="entry name" value="Ribonuclease H-like"/>
    <property type="match status" value="1"/>
</dbReference>
<feature type="compositionally biased region" description="Basic and acidic residues" evidence="1">
    <location>
        <begin position="52"/>
        <end position="65"/>
    </location>
</feature>
<dbReference type="SMART" id="SM00474">
    <property type="entry name" value="35EXOc"/>
    <property type="match status" value="1"/>
</dbReference>
<dbReference type="InterPro" id="IPR002562">
    <property type="entry name" value="3'-5'_exonuclease_dom"/>
</dbReference>
<evidence type="ECO:0000313" key="3">
    <source>
        <dbReference type="EMBL" id="CAL8143621.1"/>
    </source>
</evidence>
<proteinExistence type="predicted"/>
<organism evidence="3 4">
    <name type="scientific">Orchesella dallaii</name>
    <dbReference type="NCBI Taxonomy" id="48710"/>
    <lineage>
        <taxon>Eukaryota</taxon>
        <taxon>Metazoa</taxon>
        <taxon>Ecdysozoa</taxon>
        <taxon>Arthropoda</taxon>
        <taxon>Hexapoda</taxon>
        <taxon>Collembola</taxon>
        <taxon>Entomobryomorpha</taxon>
        <taxon>Entomobryoidea</taxon>
        <taxon>Orchesellidae</taxon>
        <taxon>Orchesellinae</taxon>
        <taxon>Orchesella</taxon>
    </lineage>
</organism>
<feature type="domain" description="3'-5' exonuclease" evidence="2">
    <location>
        <begin position="521"/>
        <end position="726"/>
    </location>
</feature>
<dbReference type="Pfam" id="PF01612">
    <property type="entry name" value="DNA_pol_A_exo1"/>
    <property type="match status" value="1"/>
</dbReference>